<protein>
    <submittedName>
        <fullName evidence="4">Glycosyltransferase</fullName>
    </submittedName>
</protein>
<evidence type="ECO:0000259" key="2">
    <source>
        <dbReference type="Pfam" id="PF00535"/>
    </source>
</evidence>
<feature type="domain" description="Galactosyltransferase C-terminal" evidence="3">
    <location>
        <begin position="170"/>
        <end position="229"/>
    </location>
</feature>
<dbReference type="InterPro" id="IPR029044">
    <property type="entry name" value="Nucleotide-diphossugar_trans"/>
</dbReference>
<dbReference type="InterPro" id="IPR027791">
    <property type="entry name" value="Galactosyl_T_C"/>
</dbReference>
<proteinExistence type="predicted"/>
<dbReference type="Gene3D" id="3.90.550.10">
    <property type="entry name" value="Spore Coat Polysaccharide Biosynthesis Protein SpsA, Chain A"/>
    <property type="match status" value="1"/>
</dbReference>
<gene>
    <name evidence="4" type="ORF">B9J77_02330</name>
</gene>
<evidence type="ECO:0000256" key="1">
    <source>
        <dbReference type="ARBA" id="ARBA00022679"/>
    </source>
</evidence>
<dbReference type="InterPro" id="IPR001173">
    <property type="entry name" value="Glyco_trans_2-like"/>
</dbReference>
<keyword evidence="1 4" id="KW-0808">Transferase</keyword>
<dbReference type="CDD" id="cd06420">
    <property type="entry name" value="GT2_Chondriotin_Pol_N"/>
    <property type="match status" value="1"/>
</dbReference>
<evidence type="ECO:0000259" key="3">
    <source>
        <dbReference type="Pfam" id="PF02709"/>
    </source>
</evidence>
<evidence type="ECO:0000313" key="4">
    <source>
        <dbReference type="EMBL" id="RII00582.1"/>
    </source>
</evidence>
<dbReference type="PANTHER" id="PTHR43685">
    <property type="entry name" value="GLYCOSYLTRANSFERASE"/>
    <property type="match status" value="1"/>
</dbReference>
<evidence type="ECO:0000313" key="5">
    <source>
        <dbReference type="Proteomes" id="UP000266287"/>
    </source>
</evidence>
<dbReference type="InterPro" id="IPR050834">
    <property type="entry name" value="Glycosyltransf_2"/>
</dbReference>
<name>A0A399FZ90_UNCN2</name>
<dbReference type="SUPFAM" id="SSF53448">
    <property type="entry name" value="Nucleotide-diphospho-sugar transferases"/>
    <property type="match status" value="1"/>
</dbReference>
<dbReference type="Pfam" id="PF02709">
    <property type="entry name" value="Glyco_transf_7C"/>
    <property type="match status" value="1"/>
</dbReference>
<dbReference type="GO" id="GO:0016740">
    <property type="term" value="F:transferase activity"/>
    <property type="evidence" value="ECO:0007669"/>
    <property type="project" value="UniProtKB-KW"/>
</dbReference>
<dbReference type="EMBL" id="NDHY01000003">
    <property type="protein sequence ID" value="RII00582.1"/>
    <property type="molecule type" value="Genomic_DNA"/>
</dbReference>
<sequence length="262" mass="29833">MKVGIIITTYDNPSALERVLKGLNLQTRLPDEVIIADDGSGNETATLISTFKERASFPATHLWQEDSGFRPAEIRNKAIKCSSSDYLIILDGDCIPNKHFVADHILMAEKGCFFQGKRVLVGKKVAEKFMSTHTASPLYLLRLIFYGSISNTHHLLRMPFFPSLKNRKVEEAKSCNMGIFRDDLLAVNGFNEEFVGWGREDSELTVRLYRYGLIRKMHPFIAICFHLWHSPISRENLSKNDAILQMAINSKEYFCKNGIVKK</sequence>
<dbReference type="Pfam" id="PF00535">
    <property type="entry name" value="Glycos_transf_2"/>
    <property type="match status" value="1"/>
</dbReference>
<dbReference type="AlphaFoldDB" id="A0A399FZ90"/>
<dbReference type="PANTHER" id="PTHR43685:SF3">
    <property type="entry name" value="SLR2126 PROTEIN"/>
    <property type="match status" value="1"/>
</dbReference>
<feature type="domain" description="Glycosyltransferase 2-like" evidence="2">
    <location>
        <begin position="5"/>
        <end position="139"/>
    </location>
</feature>
<accession>A0A399FZ90</accession>
<organism evidence="4 5">
    <name type="scientific">candidate division NPL-UPA2 bacterium Unc8</name>
    <dbReference type="NCBI Taxonomy" id="1980939"/>
    <lineage>
        <taxon>Bacteria</taxon>
    </lineage>
</organism>
<comment type="caution">
    <text evidence="4">The sequence shown here is derived from an EMBL/GenBank/DDBJ whole genome shotgun (WGS) entry which is preliminary data.</text>
</comment>
<dbReference type="Proteomes" id="UP000266287">
    <property type="component" value="Unassembled WGS sequence"/>
</dbReference>
<reference evidence="4 5" key="1">
    <citation type="submission" date="2018-08" db="EMBL/GenBank/DDBJ databases">
        <title>Draft genome of candidate division NPL-UPA2 bacterium Unc8 that adapted to ultra-basic serpentinizing groundwater.</title>
        <authorList>
            <person name="Ishii S."/>
            <person name="Suzuki S."/>
            <person name="Nealson K.H."/>
        </authorList>
    </citation>
    <scope>NUCLEOTIDE SEQUENCE [LARGE SCALE GENOMIC DNA]</scope>
    <source>
        <strain evidence="4">Unc8</strain>
    </source>
</reference>